<comment type="subcellular location">
    <subcellularLocation>
        <location evidence="1">Cell membrane</location>
        <topology evidence="1">Multi-pass membrane protein</topology>
    </subcellularLocation>
</comment>
<keyword evidence="3" id="KW-0812">Transmembrane</keyword>
<dbReference type="PRINTS" id="PR00758">
    <property type="entry name" value="ARSENICPUMP"/>
</dbReference>
<dbReference type="HOGENOM" id="CLU_3352906_0_0_6"/>
<comment type="caution">
    <text evidence="6">The sequence shown here is derived from an EMBL/GenBank/DDBJ whole genome shotgun (WGS) entry which is preliminary data.</text>
</comment>
<accession>F3G0C8</accession>
<feature type="non-terminal residue" evidence="6">
    <location>
        <position position="1"/>
    </location>
</feature>
<reference evidence="6 7" key="1">
    <citation type="journal article" date="2011" name="PLoS Pathog.">
        <title>Dynamic evolution of pathogenicity revealed by sequencing and comparative genomics of 19 Pseudomonas syringae isolates.</title>
        <authorList>
            <person name="Baltrus D.A."/>
            <person name="Nishimura M.T."/>
            <person name="Romanchuk A."/>
            <person name="Chang J.H."/>
            <person name="Mukhtar M.S."/>
            <person name="Cherkis K."/>
            <person name="Roach J."/>
            <person name="Grant S.R."/>
            <person name="Jones C.D."/>
            <person name="Dangl J.L."/>
        </authorList>
    </citation>
    <scope>NUCLEOTIDE SEQUENCE [LARGE SCALE GENOMIC DNA]</scope>
    <source>
        <strain evidence="7">M301072PT</strain>
    </source>
</reference>
<evidence type="ECO:0000256" key="4">
    <source>
        <dbReference type="ARBA" id="ARBA00022989"/>
    </source>
</evidence>
<keyword evidence="4" id="KW-1133">Transmembrane helix</keyword>
<evidence type="ECO:0000313" key="7">
    <source>
        <dbReference type="Proteomes" id="UP000004471"/>
    </source>
</evidence>
<evidence type="ECO:0000256" key="5">
    <source>
        <dbReference type="ARBA" id="ARBA00023136"/>
    </source>
</evidence>
<sequence length="37" mass="3977">GFIADTASLPLVVSNLVNIVSADYFQIGFNRYAAVMV</sequence>
<organism evidence="6 7">
    <name type="scientific">Pseudomonas syringae pv. japonica str. M301072</name>
    <dbReference type="NCBI Taxonomy" id="629262"/>
    <lineage>
        <taxon>Bacteria</taxon>
        <taxon>Pseudomonadati</taxon>
        <taxon>Pseudomonadota</taxon>
        <taxon>Gammaproteobacteria</taxon>
        <taxon>Pseudomonadales</taxon>
        <taxon>Pseudomonadaceae</taxon>
        <taxon>Pseudomonas</taxon>
        <taxon>Pseudomonas syringae</taxon>
    </lineage>
</organism>
<gene>
    <name evidence="6" type="ORF">PSYJA_45486</name>
</gene>
<dbReference type="EMBL" id="AEAH01004211">
    <property type="protein sequence ID" value="EGH35920.1"/>
    <property type="molecule type" value="Genomic_DNA"/>
</dbReference>
<dbReference type="Pfam" id="PF02040">
    <property type="entry name" value="ArsB"/>
    <property type="match status" value="1"/>
</dbReference>
<keyword evidence="2" id="KW-1003">Cell membrane</keyword>
<evidence type="ECO:0000256" key="2">
    <source>
        <dbReference type="ARBA" id="ARBA00022475"/>
    </source>
</evidence>
<dbReference type="GO" id="GO:0005886">
    <property type="term" value="C:plasma membrane"/>
    <property type="evidence" value="ECO:0007669"/>
    <property type="project" value="UniProtKB-SubCell"/>
</dbReference>
<dbReference type="GO" id="GO:0015105">
    <property type="term" value="F:arsenite transmembrane transporter activity"/>
    <property type="evidence" value="ECO:0007669"/>
    <property type="project" value="InterPro"/>
</dbReference>
<dbReference type="Proteomes" id="UP000004471">
    <property type="component" value="Unassembled WGS sequence"/>
</dbReference>
<evidence type="ECO:0000313" key="6">
    <source>
        <dbReference type="EMBL" id="EGH35920.1"/>
    </source>
</evidence>
<evidence type="ECO:0000256" key="1">
    <source>
        <dbReference type="ARBA" id="ARBA00004651"/>
    </source>
</evidence>
<name>F3G0C8_PSESX</name>
<evidence type="ECO:0000256" key="3">
    <source>
        <dbReference type="ARBA" id="ARBA00022692"/>
    </source>
</evidence>
<feature type="non-terminal residue" evidence="6">
    <location>
        <position position="37"/>
    </location>
</feature>
<proteinExistence type="predicted"/>
<keyword evidence="5" id="KW-0472">Membrane</keyword>
<dbReference type="AlphaFoldDB" id="F3G0C8"/>
<dbReference type="InterPro" id="IPR000802">
    <property type="entry name" value="Arsenical_pump_ArsB"/>
</dbReference>
<protein>
    <submittedName>
        <fullName evidence="6">Arsenical pump membrane protein</fullName>
    </submittedName>
</protein>